<dbReference type="EMBL" id="KZ819602">
    <property type="protein sequence ID" value="PWN38416.1"/>
    <property type="molecule type" value="Genomic_DNA"/>
</dbReference>
<organism evidence="2 3">
    <name type="scientific">Meira miltonrushii</name>
    <dbReference type="NCBI Taxonomy" id="1280837"/>
    <lineage>
        <taxon>Eukaryota</taxon>
        <taxon>Fungi</taxon>
        <taxon>Dikarya</taxon>
        <taxon>Basidiomycota</taxon>
        <taxon>Ustilaginomycotina</taxon>
        <taxon>Exobasidiomycetes</taxon>
        <taxon>Exobasidiales</taxon>
        <taxon>Brachybasidiaceae</taxon>
        <taxon>Meira</taxon>
    </lineage>
</organism>
<evidence type="ECO:0000313" key="3">
    <source>
        <dbReference type="Proteomes" id="UP000245771"/>
    </source>
</evidence>
<evidence type="ECO:0000313" key="2">
    <source>
        <dbReference type="EMBL" id="PWN38416.1"/>
    </source>
</evidence>
<sequence length="247" mass="27059">MTFSFNGGFPSAQMPASEMQATSPMPFSNDLNRKRKDMDETEDDQQNSDVERQSVFKGLRKFASMSRKNGGDEQAQFHPLPSDLNMRLLTNLGYIDPSNQMQFDTSSRPSHSPTSSFSDFGGPSTPIDFSSAESYFTKGMRRDSEAEYPDFNFYPTGDNRPRTPGLLGMHMEPPSVGSQDANGMQVDGMEDVTPAAPKHGSHCRSIPQLHVRSEAGISSELWAFCADCGSNSKVEGAPIGDSLSYSP</sequence>
<reference evidence="2 3" key="1">
    <citation type="journal article" date="2018" name="Mol. Biol. Evol.">
        <title>Broad Genomic Sampling Reveals a Smut Pathogenic Ancestry of the Fungal Clade Ustilaginomycotina.</title>
        <authorList>
            <person name="Kijpornyongpan T."/>
            <person name="Mondo S.J."/>
            <person name="Barry K."/>
            <person name="Sandor L."/>
            <person name="Lee J."/>
            <person name="Lipzen A."/>
            <person name="Pangilinan J."/>
            <person name="LaButti K."/>
            <person name="Hainaut M."/>
            <person name="Henrissat B."/>
            <person name="Grigoriev I.V."/>
            <person name="Spatafora J.W."/>
            <person name="Aime M.C."/>
        </authorList>
    </citation>
    <scope>NUCLEOTIDE SEQUENCE [LARGE SCALE GENOMIC DNA]</scope>
    <source>
        <strain evidence="2 3">MCA 3882</strain>
    </source>
</reference>
<proteinExistence type="predicted"/>
<dbReference type="Proteomes" id="UP000245771">
    <property type="component" value="Unassembled WGS sequence"/>
</dbReference>
<feature type="compositionally biased region" description="Low complexity" evidence="1">
    <location>
        <begin position="104"/>
        <end position="120"/>
    </location>
</feature>
<accession>A0A316VLI8</accession>
<dbReference type="OrthoDB" id="3358293at2759"/>
<gene>
    <name evidence="2" type="ORF">FA14DRAFT_159995</name>
</gene>
<feature type="region of interest" description="Disordered" evidence="1">
    <location>
        <begin position="100"/>
        <end position="124"/>
    </location>
</feature>
<feature type="region of interest" description="Disordered" evidence="1">
    <location>
        <begin position="1"/>
        <end position="79"/>
    </location>
</feature>
<protein>
    <submittedName>
        <fullName evidence="2">Uncharacterized protein</fullName>
    </submittedName>
</protein>
<dbReference type="AlphaFoldDB" id="A0A316VLI8"/>
<dbReference type="RefSeq" id="XP_025358718.1">
    <property type="nucleotide sequence ID" value="XM_025498481.1"/>
</dbReference>
<name>A0A316VLI8_9BASI</name>
<dbReference type="InParanoid" id="A0A316VLI8"/>
<dbReference type="GeneID" id="37020262"/>
<keyword evidence="3" id="KW-1185">Reference proteome</keyword>
<evidence type="ECO:0000256" key="1">
    <source>
        <dbReference type="SAM" id="MobiDB-lite"/>
    </source>
</evidence>
<feature type="compositionally biased region" description="Polar residues" evidence="1">
    <location>
        <begin position="19"/>
        <end position="30"/>
    </location>
</feature>